<dbReference type="NCBIfam" id="TIGR01950">
    <property type="entry name" value="SoxR"/>
    <property type="match status" value="1"/>
</dbReference>
<evidence type="ECO:0000313" key="7">
    <source>
        <dbReference type="EMBL" id="MBN7795726.1"/>
    </source>
</evidence>
<gene>
    <name evidence="7" type="primary">soxR</name>
    <name evidence="7" type="ORF">JYP50_03935</name>
</gene>
<dbReference type="Pfam" id="PF13411">
    <property type="entry name" value="MerR_1"/>
    <property type="match status" value="1"/>
</dbReference>
<evidence type="ECO:0000256" key="2">
    <source>
        <dbReference type="ARBA" id="ARBA00022714"/>
    </source>
</evidence>
<accession>A0A939DCP6</accession>
<dbReference type="EMBL" id="JAFKCZ010000003">
    <property type="protein sequence ID" value="MBN7795726.1"/>
    <property type="molecule type" value="Genomic_DNA"/>
</dbReference>
<dbReference type="GO" id="GO:0051537">
    <property type="term" value="F:2 iron, 2 sulfur cluster binding"/>
    <property type="evidence" value="ECO:0007669"/>
    <property type="project" value="UniProtKB-KW"/>
</dbReference>
<dbReference type="Gene3D" id="1.10.1660.10">
    <property type="match status" value="1"/>
</dbReference>
<keyword evidence="2" id="KW-0479">Metal-binding</keyword>
<dbReference type="PROSITE" id="PS00552">
    <property type="entry name" value="HTH_MERR_1"/>
    <property type="match status" value="1"/>
</dbReference>
<keyword evidence="4" id="KW-0411">Iron-sulfur</keyword>
<dbReference type="GO" id="GO:0003677">
    <property type="term" value="F:DNA binding"/>
    <property type="evidence" value="ECO:0007669"/>
    <property type="project" value="UniProtKB-KW"/>
</dbReference>
<name>A0A939DCP6_9GAMM</name>
<dbReference type="InterPro" id="IPR010211">
    <property type="entry name" value="Redox-sen_tscrpt-act_SoxR"/>
</dbReference>
<evidence type="ECO:0000313" key="8">
    <source>
        <dbReference type="Proteomes" id="UP000664303"/>
    </source>
</evidence>
<proteinExistence type="predicted"/>
<evidence type="ECO:0000256" key="1">
    <source>
        <dbReference type="ARBA" id="ARBA00014474"/>
    </source>
</evidence>
<dbReference type="SMART" id="SM00422">
    <property type="entry name" value="HTH_MERR"/>
    <property type="match status" value="1"/>
</dbReference>
<organism evidence="7 8">
    <name type="scientific">Parahaliea mediterranea</name>
    <dbReference type="NCBI Taxonomy" id="651086"/>
    <lineage>
        <taxon>Bacteria</taxon>
        <taxon>Pseudomonadati</taxon>
        <taxon>Pseudomonadota</taxon>
        <taxon>Gammaproteobacteria</taxon>
        <taxon>Cellvibrionales</taxon>
        <taxon>Halieaceae</taxon>
        <taxon>Parahaliea</taxon>
    </lineage>
</organism>
<keyword evidence="2" id="KW-0001">2Fe-2S</keyword>
<dbReference type="AlphaFoldDB" id="A0A939DCP6"/>
<evidence type="ECO:0000256" key="3">
    <source>
        <dbReference type="ARBA" id="ARBA00023004"/>
    </source>
</evidence>
<keyword evidence="5" id="KW-0238">DNA-binding</keyword>
<dbReference type="PRINTS" id="PR00040">
    <property type="entry name" value="HTHMERR"/>
</dbReference>
<dbReference type="Proteomes" id="UP000664303">
    <property type="component" value="Unassembled WGS sequence"/>
</dbReference>
<evidence type="ECO:0000256" key="4">
    <source>
        <dbReference type="ARBA" id="ARBA00023014"/>
    </source>
</evidence>
<dbReference type="GO" id="GO:0006979">
    <property type="term" value="P:response to oxidative stress"/>
    <property type="evidence" value="ECO:0007669"/>
    <property type="project" value="InterPro"/>
</dbReference>
<dbReference type="InterPro" id="IPR047057">
    <property type="entry name" value="MerR_fam"/>
</dbReference>
<reference evidence="7" key="1">
    <citation type="submission" date="2021-02" db="EMBL/GenBank/DDBJ databases">
        <title>PHA producing bacteria isolated from coastal sediment in Guangdong, Shenzhen.</title>
        <authorList>
            <person name="Zheng W."/>
            <person name="Yu S."/>
            <person name="Huang Y."/>
        </authorList>
    </citation>
    <scope>NUCLEOTIDE SEQUENCE</scope>
    <source>
        <strain evidence="7">TN14-10</strain>
    </source>
</reference>
<evidence type="ECO:0000256" key="5">
    <source>
        <dbReference type="ARBA" id="ARBA00023125"/>
    </source>
</evidence>
<comment type="caution">
    <text evidence="7">The sequence shown here is derived from an EMBL/GenBank/DDBJ whole genome shotgun (WGS) entry which is preliminary data.</text>
</comment>
<feature type="domain" description="HTH merR-type" evidence="6">
    <location>
        <begin position="5"/>
        <end position="73"/>
    </location>
</feature>
<dbReference type="GO" id="GO:0003700">
    <property type="term" value="F:DNA-binding transcription factor activity"/>
    <property type="evidence" value="ECO:0007669"/>
    <property type="project" value="InterPro"/>
</dbReference>
<dbReference type="PROSITE" id="PS50937">
    <property type="entry name" value="HTH_MERR_2"/>
    <property type="match status" value="1"/>
</dbReference>
<dbReference type="SUPFAM" id="SSF46955">
    <property type="entry name" value="Putative DNA-binding domain"/>
    <property type="match status" value="1"/>
</dbReference>
<dbReference type="PANTHER" id="PTHR30204">
    <property type="entry name" value="REDOX-CYCLING DRUG-SENSING TRANSCRIPTIONAL ACTIVATOR SOXR"/>
    <property type="match status" value="1"/>
</dbReference>
<dbReference type="PANTHER" id="PTHR30204:SF0">
    <property type="entry name" value="REDOX-SENSITIVE TRANSCRIPTIONAL ACTIVATOR SOXR"/>
    <property type="match status" value="1"/>
</dbReference>
<protein>
    <recommendedName>
        <fullName evidence="1">Redox-sensitive transcriptional activator SoxR</fullName>
    </recommendedName>
</protein>
<sequence length="147" mass="16377">MEKQELSVGQVARRCGVAVSALHFYERKGLIFSSRSAGNQRRYGKDVIRRVSVIKAAQQLGVSLAEIESAFASLPRHKAPNRTHWQALSESWHQALSARIRKLEKLRDSLTGCIGCGCLSMDNCPLYNPDDVLGEQHTGPVMLERDD</sequence>
<dbReference type="CDD" id="cd01110">
    <property type="entry name" value="HTH_SoxR"/>
    <property type="match status" value="1"/>
</dbReference>
<dbReference type="RefSeq" id="WP_206559176.1">
    <property type="nucleotide sequence ID" value="NZ_JAFKCZ010000003.1"/>
</dbReference>
<keyword evidence="8" id="KW-1185">Reference proteome</keyword>
<evidence type="ECO:0000259" key="6">
    <source>
        <dbReference type="PROSITE" id="PS50937"/>
    </source>
</evidence>
<dbReference type="InterPro" id="IPR009061">
    <property type="entry name" value="DNA-bd_dom_put_sf"/>
</dbReference>
<keyword evidence="3" id="KW-0408">Iron</keyword>
<dbReference type="InterPro" id="IPR000551">
    <property type="entry name" value="MerR-type_HTH_dom"/>
</dbReference>